<evidence type="ECO:0000256" key="1">
    <source>
        <dbReference type="SAM" id="MobiDB-lite"/>
    </source>
</evidence>
<protein>
    <recommendedName>
        <fullName evidence="5">Ionotropic glutamate receptor C-terminal domain-containing protein</fullName>
    </recommendedName>
</protein>
<name>A0A1I8PBD3_STOCA</name>
<keyword evidence="2" id="KW-0472">Membrane</keyword>
<feature type="transmembrane region" description="Helical" evidence="2">
    <location>
        <begin position="59"/>
        <end position="80"/>
    </location>
</feature>
<reference evidence="3" key="1">
    <citation type="submission" date="2020-05" db="UniProtKB">
        <authorList>
            <consortium name="EnsemblMetazoa"/>
        </authorList>
    </citation>
    <scope>IDENTIFICATION</scope>
    <source>
        <strain evidence="3">USDA</strain>
    </source>
</reference>
<dbReference type="InterPro" id="IPR015683">
    <property type="entry name" value="Ionotropic_Glu_rcpt"/>
</dbReference>
<dbReference type="AlphaFoldDB" id="A0A1I8PBD3"/>
<gene>
    <name evidence="3" type="primary">106095125</name>
</gene>
<dbReference type="PANTHER" id="PTHR18966">
    <property type="entry name" value="IONOTROPIC GLUTAMATE RECEPTOR"/>
    <property type="match status" value="1"/>
</dbReference>
<evidence type="ECO:0008006" key="5">
    <source>
        <dbReference type="Google" id="ProtNLM"/>
    </source>
</evidence>
<feature type="compositionally biased region" description="Polar residues" evidence="1">
    <location>
        <begin position="97"/>
        <end position="111"/>
    </location>
</feature>
<organism evidence="3 4">
    <name type="scientific">Stomoxys calcitrans</name>
    <name type="common">Stable fly</name>
    <name type="synonym">Conops calcitrans</name>
    <dbReference type="NCBI Taxonomy" id="35570"/>
    <lineage>
        <taxon>Eukaryota</taxon>
        <taxon>Metazoa</taxon>
        <taxon>Ecdysozoa</taxon>
        <taxon>Arthropoda</taxon>
        <taxon>Hexapoda</taxon>
        <taxon>Insecta</taxon>
        <taxon>Pterygota</taxon>
        <taxon>Neoptera</taxon>
        <taxon>Endopterygota</taxon>
        <taxon>Diptera</taxon>
        <taxon>Brachycera</taxon>
        <taxon>Muscomorpha</taxon>
        <taxon>Muscoidea</taxon>
        <taxon>Muscidae</taxon>
        <taxon>Stomoxys</taxon>
    </lineage>
</organism>
<dbReference type="EnsemblMetazoa" id="SCAU006472-RA">
    <property type="protein sequence ID" value="SCAU006472-PA"/>
    <property type="gene ID" value="SCAU006472"/>
</dbReference>
<feature type="region of interest" description="Disordered" evidence="1">
    <location>
        <begin position="84"/>
        <end position="111"/>
    </location>
</feature>
<keyword evidence="4" id="KW-1185">Reference proteome</keyword>
<accession>A0A1I8PBD3</accession>
<evidence type="ECO:0000313" key="3">
    <source>
        <dbReference type="EnsemblMetazoa" id="SCAU006472-PA"/>
    </source>
</evidence>
<feature type="compositionally biased region" description="Low complexity" evidence="1">
    <location>
        <begin position="84"/>
        <end position="96"/>
    </location>
</feature>
<sequence length="170" mass="18597">MTTTYPRDPINLAVLSLKENGELIKLRDKWWYDKTECKINKDNQETSHNELSLSNVAGIFYILIGGLLVAVFVAIIEFCFRSKSSSSGGAAKANGSMLGSTSSSTHQRNSLSDAMHSKAKLTIQASREYDNGRVGYLNCASLQYYPTAQMNAATPPTDAEAMHMNAHGQV</sequence>
<keyword evidence="2" id="KW-0812">Transmembrane</keyword>
<evidence type="ECO:0000256" key="2">
    <source>
        <dbReference type="SAM" id="Phobius"/>
    </source>
</evidence>
<keyword evidence="2" id="KW-1133">Transmembrane helix</keyword>
<proteinExistence type="predicted"/>
<dbReference type="Proteomes" id="UP000095300">
    <property type="component" value="Unassembled WGS sequence"/>
</dbReference>
<dbReference type="STRING" id="35570.A0A1I8PBD3"/>
<evidence type="ECO:0000313" key="4">
    <source>
        <dbReference type="Proteomes" id="UP000095300"/>
    </source>
</evidence>
<dbReference type="VEuPathDB" id="VectorBase:SCAU006472"/>
<dbReference type="Gene3D" id="3.40.190.10">
    <property type="entry name" value="Periplasmic binding protein-like II"/>
    <property type="match status" value="1"/>
</dbReference>